<dbReference type="PANTHER" id="PTHR46632:SF16">
    <property type="entry name" value="E3 UBIQUITIN-PROTEIN LIGASE SINA-LIKE 10"/>
    <property type="match status" value="1"/>
</dbReference>
<protein>
    <submittedName>
        <fullName evidence="1">Uncharacterized protein</fullName>
    </submittedName>
</protein>
<accession>A0A6D2KQR1</accession>
<dbReference type="SUPFAM" id="SSF49599">
    <property type="entry name" value="TRAF domain-like"/>
    <property type="match status" value="1"/>
</dbReference>
<dbReference type="EMBL" id="CACVBM020001607">
    <property type="protein sequence ID" value="CAA7055662.1"/>
    <property type="molecule type" value="Genomic_DNA"/>
</dbReference>
<dbReference type="Proteomes" id="UP000467841">
    <property type="component" value="Unassembled WGS sequence"/>
</dbReference>
<proteinExistence type="predicted"/>
<name>A0A6D2KQR1_9BRAS</name>
<dbReference type="PANTHER" id="PTHR46632">
    <property type="entry name" value="E3 UBIQUITIN-PROTEIN LIGASE SINA-LIKE 4"/>
    <property type="match status" value="1"/>
</dbReference>
<evidence type="ECO:0000313" key="1">
    <source>
        <dbReference type="EMBL" id="CAA7055662.1"/>
    </source>
</evidence>
<gene>
    <name evidence="1" type="ORF">MERR_LOCUS42898</name>
</gene>
<reference evidence="1" key="1">
    <citation type="submission" date="2020-01" db="EMBL/GenBank/DDBJ databases">
        <authorList>
            <person name="Mishra B."/>
        </authorList>
    </citation>
    <scope>NUCLEOTIDE SEQUENCE [LARGE SCALE GENOMIC DNA]</scope>
</reference>
<keyword evidence="2" id="KW-1185">Reference proteome</keyword>
<comment type="caution">
    <text evidence="1">The sequence shown here is derived from an EMBL/GenBank/DDBJ whole genome shotgun (WGS) entry which is preliminary data.</text>
</comment>
<sequence length="108" mass="12320">MERVLESVVVPCSNAKFGCRKKCFREPHGISVIVSCVAPSALEVGEFSCHISAVEENYNMTFELPKVKRVRELSLETPEDDFMLVPSYFLRGRQALKVRVCIRKLNQE</sequence>
<dbReference type="OrthoDB" id="4788989at2759"/>
<dbReference type="InterPro" id="IPR044286">
    <property type="entry name" value="SINL_plant"/>
</dbReference>
<dbReference type="AlphaFoldDB" id="A0A6D2KQR1"/>
<evidence type="ECO:0000313" key="2">
    <source>
        <dbReference type="Proteomes" id="UP000467841"/>
    </source>
</evidence>
<organism evidence="1 2">
    <name type="scientific">Microthlaspi erraticum</name>
    <dbReference type="NCBI Taxonomy" id="1685480"/>
    <lineage>
        <taxon>Eukaryota</taxon>
        <taxon>Viridiplantae</taxon>
        <taxon>Streptophyta</taxon>
        <taxon>Embryophyta</taxon>
        <taxon>Tracheophyta</taxon>
        <taxon>Spermatophyta</taxon>
        <taxon>Magnoliopsida</taxon>
        <taxon>eudicotyledons</taxon>
        <taxon>Gunneridae</taxon>
        <taxon>Pentapetalae</taxon>
        <taxon>rosids</taxon>
        <taxon>malvids</taxon>
        <taxon>Brassicales</taxon>
        <taxon>Brassicaceae</taxon>
        <taxon>Coluteocarpeae</taxon>
        <taxon>Microthlaspi</taxon>
    </lineage>
</organism>